<dbReference type="EMBL" id="DS675086">
    <property type="protein sequence ID" value="EEC03872.1"/>
    <property type="molecule type" value="Genomic_DNA"/>
</dbReference>
<name>B7PBA0_IXOSC</name>
<evidence type="ECO:0000313" key="4">
    <source>
        <dbReference type="Proteomes" id="UP000001555"/>
    </source>
</evidence>
<dbReference type="VEuPathDB" id="VectorBase:ISCW002499"/>
<evidence type="ECO:0000256" key="1">
    <source>
        <dbReference type="SAM" id="MobiDB-lite"/>
    </source>
</evidence>
<dbReference type="HOGENOM" id="CLU_2087445_0_0_1"/>
<keyword evidence="4" id="KW-1185">Reference proteome</keyword>
<organism>
    <name type="scientific">Ixodes scapularis</name>
    <name type="common">Black-legged tick</name>
    <name type="synonym">Deer tick</name>
    <dbReference type="NCBI Taxonomy" id="6945"/>
    <lineage>
        <taxon>Eukaryota</taxon>
        <taxon>Metazoa</taxon>
        <taxon>Ecdysozoa</taxon>
        <taxon>Arthropoda</taxon>
        <taxon>Chelicerata</taxon>
        <taxon>Arachnida</taxon>
        <taxon>Acari</taxon>
        <taxon>Parasitiformes</taxon>
        <taxon>Ixodida</taxon>
        <taxon>Ixodoidea</taxon>
        <taxon>Ixodidae</taxon>
        <taxon>Ixodinae</taxon>
        <taxon>Ixodes</taxon>
    </lineage>
</organism>
<reference evidence="2 4" key="1">
    <citation type="submission" date="2008-03" db="EMBL/GenBank/DDBJ databases">
        <title>Annotation of Ixodes scapularis.</title>
        <authorList>
            <consortium name="Ixodes scapularis Genome Project Consortium"/>
            <person name="Caler E."/>
            <person name="Hannick L.I."/>
            <person name="Bidwell S."/>
            <person name="Joardar V."/>
            <person name="Thiagarajan M."/>
            <person name="Amedeo P."/>
            <person name="Galinsky K.J."/>
            <person name="Schobel S."/>
            <person name="Inman J."/>
            <person name="Hostetler J."/>
            <person name="Miller J."/>
            <person name="Hammond M."/>
            <person name="Megy K."/>
            <person name="Lawson D."/>
            <person name="Kodira C."/>
            <person name="Sutton G."/>
            <person name="Meyer J."/>
            <person name="Hill C.A."/>
            <person name="Birren B."/>
            <person name="Nene V."/>
            <person name="Collins F."/>
            <person name="Alarcon-Chaidez F."/>
            <person name="Wikel S."/>
            <person name="Strausberg R."/>
        </authorList>
    </citation>
    <scope>NUCLEOTIDE SEQUENCE [LARGE SCALE GENOMIC DNA]</scope>
    <source>
        <strain evidence="4">Wikel</strain>
        <strain evidence="2">Wikel colony</strain>
    </source>
</reference>
<accession>B7PBA0</accession>
<dbReference type="PaxDb" id="6945-B7PBA0"/>
<dbReference type="InParanoid" id="B7PBA0"/>
<feature type="region of interest" description="Disordered" evidence="1">
    <location>
        <begin position="1"/>
        <end position="28"/>
    </location>
</feature>
<evidence type="ECO:0000313" key="3">
    <source>
        <dbReference type="EnsemblMetazoa" id="ISCW002499-PA"/>
    </source>
</evidence>
<protein>
    <submittedName>
        <fullName evidence="2 3">Uncharacterized protein</fullName>
    </submittedName>
</protein>
<dbReference type="Proteomes" id="UP000001555">
    <property type="component" value="Unassembled WGS sequence"/>
</dbReference>
<reference evidence="3" key="2">
    <citation type="submission" date="2020-05" db="UniProtKB">
        <authorList>
            <consortium name="EnsemblMetazoa"/>
        </authorList>
    </citation>
    <scope>IDENTIFICATION</scope>
    <source>
        <strain evidence="3">wikel</strain>
    </source>
</reference>
<dbReference type="EMBL" id="ABJB010381890">
    <property type="status" value="NOT_ANNOTATED_CDS"/>
    <property type="molecule type" value="Genomic_DNA"/>
</dbReference>
<dbReference type="EMBL" id="ABJB010018995">
    <property type="status" value="NOT_ANNOTATED_CDS"/>
    <property type="molecule type" value="Genomic_DNA"/>
</dbReference>
<dbReference type="EnsemblMetazoa" id="ISCW002499-RA">
    <property type="protein sequence ID" value="ISCW002499-PA"/>
    <property type="gene ID" value="ISCW002499"/>
</dbReference>
<dbReference type="VEuPathDB" id="VectorBase:ISCI002499"/>
<feature type="compositionally biased region" description="Basic and acidic residues" evidence="1">
    <location>
        <begin position="76"/>
        <end position="88"/>
    </location>
</feature>
<evidence type="ECO:0000313" key="2">
    <source>
        <dbReference type="EMBL" id="EEC03872.1"/>
    </source>
</evidence>
<sequence length="117" mass="12723">MPRRSAVGSLPSHVNSSPSCDAKAVGRGSLRRSDICARELWITEATKQPAQFHYGQNVLRLEDRSSARAWGNTASQEERRGTTAETSRRGTGTAVPPGRRVSGEVPAWPQVPRGRSI</sequence>
<dbReference type="EMBL" id="ABJB010697691">
    <property type="status" value="NOT_ANNOTATED_CDS"/>
    <property type="molecule type" value="Genomic_DNA"/>
</dbReference>
<proteinExistence type="predicted"/>
<gene>
    <name evidence="2" type="ORF">IscW_ISCW002499</name>
</gene>
<feature type="region of interest" description="Disordered" evidence="1">
    <location>
        <begin position="68"/>
        <end position="117"/>
    </location>
</feature>
<dbReference type="EMBL" id="ABJB010431008">
    <property type="status" value="NOT_ANNOTATED_CDS"/>
    <property type="molecule type" value="Genomic_DNA"/>
</dbReference>
<dbReference type="AlphaFoldDB" id="B7PBA0"/>
<dbReference type="EMBL" id="ABJB010305668">
    <property type="status" value="NOT_ANNOTATED_CDS"/>
    <property type="molecule type" value="Genomic_DNA"/>
</dbReference>